<dbReference type="InterPro" id="IPR023214">
    <property type="entry name" value="HAD_sf"/>
</dbReference>
<dbReference type="InterPro" id="IPR036412">
    <property type="entry name" value="HAD-like_sf"/>
</dbReference>
<evidence type="ECO:0000313" key="1">
    <source>
        <dbReference type="EMBL" id="MBO7744773.1"/>
    </source>
</evidence>
<dbReference type="SUPFAM" id="SSF56784">
    <property type="entry name" value="HAD-like"/>
    <property type="match status" value="1"/>
</dbReference>
<proteinExistence type="predicted"/>
<keyword evidence="2" id="KW-1185">Reference proteome</keyword>
<name>A0ABS3W923_9BACL</name>
<dbReference type="EMBL" id="JAGGDJ010000005">
    <property type="protein sequence ID" value="MBO7744773.1"/>
    <property type="molecule type" value="Genomic_DNA"/>
</dbReference>
<dbReference type="Pfam" id="PF00702">
    <property type="entry name" value="Hydrolase"/>
    <property type="match status" value="1"/>
</dbReference>
<gene>
    <name evidence="1" type="ORF">I8J29_11235</name>
</gene>
<protein>
    <submittedName>
        <fullName evidence="1">HAD-IA family hydrolase</fullName>
    </submittedName>
</protein>
<dbReference type="InterPro" id="IPR006439">
    <property type="entry name" value="HAD-SF_hydro_IA"/>
</dbReference>
<accession>A0ABS3W923</accession>
<reference evidence="1 2" key="1">
    <citation type="submission" date="2021-03" db="EMBL/GenBank/DDBJ databases">
        <title>Paenibacillus artemisicola MWE-103 whole genome sequence.</title>
        <authorList>
            <person name="Ham Y.J."/>
        </authorList>
    </citation>
    <scope>NUCLEOTIDE SEQUENCE [LARGE SCALE GENOMIC DNA]</scope>
    <source>
        <strain evidence="1 2">MWE-103</strain>
    </source>
</reference>
<dbReference type="Gene3D" id="3.40.50.1000">
    <property type="entry name" value="HAD superfamily/HAD-like"/>
    <property type="match status" value="1"/>
</dbReference>
<dbReference type="Proteomes" id="UP000670947">
    <property type="component" value="Unassembled WGS sequence"/>
</dbReference>
<organism evidence="1 2">
    <name type="scientific">Paenibacillus artemisiicola</name>
    <dbReference type="NCBI Taxonomy" id="1172618"/>
    <lineage>
        <taxon>Bacteria</taxon>
        <taxon>Bacillati</taxon>
        <taxon>Bacillota</taxon>
        <taxon>Bacilli</taxon>
        <taxon>Bacillales</taxon>
        <taxon>Paenibacillaceae</taxon>
        <taxon>Paenibacillus</taxon>
    </lineage>
</organism>
<evidence type="ECO:0000313" key="2">
    <source>
        <dbReference type="Proteomes" id="UP000670947"/>
    </source>
</evidence>
<keyword evidence="1" id="KW-0378">Hydrolase</keyword>
<comment type="caution">
    <text evidence="1">The sequence shown here is derived from an EMBL/GenBank/DDBJ whole genome shotgun (WGS) entry which is preliminary data.</text>
</comment>
<dbReference type="NCBIfam" id="TIGR01549">
    <property type="entry name" value="HAD-SF-IA-v1"/>
    <property type="match status" value="1"/>
</dbReference>
<dbReference type="RefSeq" id="WP_208847700.1">
    <property type="nucleotide sequence ID" value="NZ_JAGGDJ010000005.1"/>
</dbReference>
<dbReference type="GO" id="GO:0016787">
    <property type="term" value="F:hydrolase activity"/>
    <property type="evidence" value="ECO:0007669"/>
    <property type="project" value="UniProtKB-KW"/>
</dbReference>
<sequence>MMRKQLVLDAGGVIVTNLTPGFWTMVADAARVPYPDIRAAYKTELRDGLWTGAVSEADFWRWLGDRCPDVAERDARELLRRNLRPLPAFERVAAWSRLADVHLLSNHRAEWLAPVVEQLRPYLGHVVISSEAGASKPADAMFAALRDRLAPDAPVLYVDDHPDNLAAGERFGWTGLLADDGGRWTGEADAWLLQDHCE</sequence>